<gene>
    <name evidence="2" type="ORF">PHSY_003516</name>
</gene>
<evidence type="ECO:0000256" key="1">
    <source>
        <dbReference type="SAM" id="MobiDB-lite"/>
    </source>
</evidence>
<feature type="region of interest" description="Disordered" evidence="1">
    <location>
        <begin position="947"/>
        <end position="974"/>
    </location>
</feature>
<name>R9P3C4_PSEHS</name>
<sequence>MNDENMSPFLPQSDISLSLQPNEPPSSPLVSNSFLYNLPDPTLGIPTTSTASGSLDVLPSPYKRSAIASLNKPLSHEQAQQLQSLRAAQVVPTSALSLSSRSTSRLPANLDAPGGLPTPPSSSEALTTTPRAPNQALSALPREPVSPSPSRTRTAVLSPARASPSRPSRSASTPRSALRSSSSRRTLGADGDSNSDDEDGNFLRSSDDHTPKRMQPLRELDEASGEDQDDDDEDDEEEDEIKLISFTRRGPDATFLREIKENGWDQPMPPSPIKFTYLEPAAPRPPRQSSVGARARSQSRSKTPQIRASPAPSHASTSRASQPSRSVRASSVAATAAADDTNDASDESIKSSGTALTHASRVSQARSIKSSASRRSARSSVAPPVVVADLTRDHPSLPDSPGDDPLLLVGPDTYIVYHDQTPSAKNRSTARASKAATAHADASVSTLSHSTPLPVAADAAGKAASERRESNASLSSSASRSSLYTRMSGRQPVNADVGALDNEDDQDDEESRRTENANATQTWADGMDEAEQQHGQDGAVFLPFDDAGFASDSDQDEADPLEPPASPPAQGADQDLDDMASMSDVSRSFADDSAAHHRSEITGPVDVSAADSSLEQDDSAIVDQSLHVGFVDQSMDESAQDESHDSIADDSRGGDQTMDKSAAETSADISENVTNDAAEEGGEEDSQDASRAFDTSQPSLTASVRDVSADVEAVEDSADISAAVDRSVDVSLDDQPTDVTADDSSASLRNGGQNMDVSESIEDVSMAVSDAVQVDETQDDSEVADNTDDTNEGGAGETSVLADATVDSEAAQSSDLSSLSSALSEGREHGDESQAVDAADDSQGAGPLEHDLTNGTSDQDESMVADPQAAADDSIVDISRLANDQAPSTAAPLLDGSLLPKPIVLLDTLPADSSAIISWKAHQLKTNSSTSNHDVSTASTFDIDISVRNPDSTADASVSMVDREGEMPRSESMASVASVLSSVSLVDAVGDEDEEAIRRKYQSSRESAAARRITLSRRLSLSTDSEHESDAEEEDGEDLQDAEQSSLQGITAMRSRVDSQAGQDEEDDVEEDDDEEEEEEEDLDDAESAISDEAASSEEEQDSEEASEEESDDLSSGEEDDVDEDASSQLDQHEHSASLLDPVVIISSSASPSAASTASLPSNDDAEADESYVISVVRDPRDRSINLSEHSVLPDSPHIHTLHLRQPGLDDTRPTSTTLGGDTSHSRSRVLKLTQATSTPIVEISSLDPRAAARATAILKLFHKYVDEGWISGGLEMGETTRGRLGRVVEAIERADLEGEEDLTRLLMDAELELARPAEEEESFLGSRATSVVGGEPSTPFLPGGFRATPAAKGGKRTSFGFPGLATPDGSNRSVARQARLSAALAPPSASAFDPRVWDTQDWVRLDKYFTLGVRKISSSLIASHPSSGDSRAAKARCYVEALQGLDVVEVSNMFFTEMGVAEGARVDEWAVEKVECRVGVLQRKYLRKVESKYAGVVGERLGEEGEESLPTGDLDWSLTAADSTTTVAAGERRGRVSFGTPYRMGAHSTPAVGLLRKATATAAEKQGRLYPTLPTSTLTDTTAETEAEGVMGRASKLISRISGSFGGLLASPRVSEGKRKASEAQLDASSACETRRRRVDDSEEEEEESSETHSALFASGRGASTINASMFTEATSVADTSHRPTSKSSAVRPTPIHPRSQPSSSSSSSTLTRPLPSTNTSSTTRPMASAPPSRSHTFTSSRQLAGGSSGVSHTPLSLLSPATHRVAARKVDELRQSRAQRNWTSPRRQLTMARTRNTVGGVRDTREVRHPRGGDSSGGDGSGASSSSLSSDGSLSLAEIVMSSAARDAVRGNRRRG</sequence>
<evidence type="ECO:0000313" key="3">
    <source>
        <dbReference type="Proteomes" id="UP000014071"/>
    </source>
</evidence>
<feature type="compositionally biased region" description="Low complexity" evidence="1">
    <location>
        <begin position="96"/>
        <end position="108"/>
    </location>
</feature>
<feature type="compositionally biased region" description="Acidic residues" evidence="1">
    <location>
        <begin position="1063"/>
        <end position="1087"/>
    </location>
</feature>
<feature type="compositionally biased region" description="Polar residues" evidence="1">
    <location>
        <begin position="742"/>
        <end position="757"/>
    </location>
</feature>
<feature type="compositionally biased region" description="Low complexity" evidence="1">
    <location>
        <begin position="397"/>
        <end position="412"/>
    </location>
</feature>
<feature type="compositionally biased region" description="Low complexity" evidence="1">
    <location>
        <begin position="157"/>
        <end position="192"/>
    </location>
</feature>
<feature type="region of interest" description="Disordered" evidence="1">
    <location>
        <begin position="1019"/>
        <end position="1136"/>
    </location>
</feature>
<feature type="compositionally biased region" description="Basic and acidic residues" evidence="1">
    <location>
        <begin position="1804"/>
        <end position="1814"/>
    </location>
</feature>
<dbReference type="GeneID" id="24108804"/>
<feature type="region of interest" description="Disordered" evidence="1">
    <location>
        <begin position="1676"/>
        <end position="1763"/>
    </location>
</feature>
<feature type="compositionally biased region" description="Low complexity" evidence="1">
    <location>
        <begin position="423"/>
        <end position="445"/>
    </location>
</feature>
<feature type="compositionally biased region" description="Basic and acidic residues" evidence="1">
    <location>
        <begin position="249"/>
        <end position="263"/>
    </location>
</feature>
<feature type="region of interest" description="Disordered" evidence="1">
    <location>
        <begin position="1"/>
        <end position="56"/>
    </location>
</feature>
<protein>
    <submittedName>
        <fullName evidence="2">Uncharacterized protein</fullName>
    </submittedName>
</protein>
<feature type="compositionally biased region" description="Basic and acidic residues" evidence="1">
    <location>
        <begin position="589"/>
        <end position="600"/>
    </location>
</feature>
<feature type="compositionally biased region" description="Acidic residues" evidence="1">
    <location>
        <begin position="1095"/>
        <end position="1126"/>
    </location>
</feature>
<proteinExistence type="predicted"/>
<reference evidence="3" key="1">
    <citation type="journal article" date="2013" name="Genome Announc.">
        <title>Draft genome sequence of the basidiomycetous yeast-like fungus Pseudozyma hubeiensis SY62, which produces an abundant amount of the biosurfactant mannosylerythritol lipids.</title>
        <authorList>
            <person name="Konishi M."/>
            <person name="Hatada Y."/>
            <person name="Horiuchi J."/>
        </authorList>
    </citation>
    <scope>NUCLEOTIDE SEQUENCE [LARGE SCALE GENOMIC DNA]</scope>
    <source>
        <strain evidence="3">SY62</strain>
    </source>
</reference>
<feature type="compositionally biased region" description="Polar residues" evidence="1">
    <location>
        <begin position="121"/>
        <end position="137"/>
    </location>
</feature>
<feature type="compositionally biased region" description="Polar residues" evidence="1">
    <location>
        <begin position="350"/>
        <end position="361"/>
    </location>
</feature>
<feature type="region of interest" description="Disordered" evidence="1">
    <location>
        <begin position="1609"/>
        <end position="1661"/>
    </location>
</feature>
<accession>R9P3C4</accession>
<dbReference type="PANTHER" id="PTHR35711">
    <property type="entry name" value="EXPRESSED PROTEIN"/>
    <property type="match status" value="1"/>
</dbReference>
<feature type="compositionally biased region" description="Acidic residues" evidence="1">
    <location>
        <begin position="222"/>
        <end position="240"/>
    </location>
</feature>
<feature type="region of interest" description="Disordered" evidence="1">
    <location>
        <begin position="725"/>
        <end position="759"/>
    </location>
</feature>
<dbReference type="PANTHER" id="PTHR35711:SF1">
    <property type="entry name" value="ECTODERMAL, ISOFORM F"/>
    <property type="match status" value="1"/>
</dbReference>
<feature type="compositionally biased region" description="Polar residues" evidence="1">
    <location>
        <begin position="1778"/>
        <end position="1799"/>
    </location>
</feature>
<feature type="compositionally biased region" description="Polar residues" evidence="1">
    <location>
        <begin position="693"/>
        <end position="702"/>
    </location>
</feature>
<dbReference type="Proteomes" id="UP000014071">
    <property type="component" value="Unassembled WGS sequence"/>
</dbReference>
<dbReference type="HOGENOM" id="CLU_001970_0_0_1"/>
<dbReference type="OrthoDB" id="2556125at2759"/>
<feature type="region of interest" description="Disordered" evidence="1">
    <location>
        <begin position="1778"/>
        <end position="1835"/>
    </location>
</feature>
<feature type="compositionally biased region" description="Polar residues" evidence="1">
    <location>
        <begin position="287"/>
        <end position="306"/>
    </location>
</feature>
<feature type="compositionally biased region" description="Basic and acidic residues" evidence="1">
    <location>
        <begin position="641"/>
        <end position="662"/>
    </location>
</feature>
<dbReference type="RefSeq" id="XP_012189525.1">
    <property type="nucleotide sequence ID" value="XM_012334135.1"/>
</dbReference>
<dbReference type="EMBL" id="DF238799">
    <property type="protein sequence ID" value="GAC95938.1"/>
    <property type="molecule type" value="Genomic_DNA"/>
</dbReference>
<feature type="compositionally biased region" description="Low complexity" evidence="1">
    <location>
        <begin position="471"/>
        <end position="483"/>
    </location>
</feature>
<feature type="compositionally biased region" description="Polar residues" evidence="1">
    <location>
        <begin position="1733"/>
        <end position="1744"/>
    </location>
</feature>
<feature type="compositionally biased region" description="Polar residues" evidence="1">
    <location>
        <begin position="1214"/>
        <end position="1223"/>
    </location>
</feature>
<feature type="compositionally biased region" description="Low complexity" evidence="1">
    <location>
        <begin position="318"/>
        <end position="339"/>
    </location>
</feature>
<feature type="region of interest" description="Disordered" evidence="1">
    <location>
        <begin position="772"/>
        <end position="871"/>
    </location>
</feature>
<feature type="compositionally biased region" description="Acidic residues" evidence="1">
    <location>
        <begin position="1027"/>
        <end position="1041"/>
    </location>
</feature>
<dbReference type="eggNOG" id="ENOG502SCVA">
    <property type="taxonomic scope" value="Eukaryota"/>
</dbReference>
<feature type="compositionally biased region" description="Basic and acidic residues" evidence="1">
    <location>
        <begin position="205"/>
        <end position="221"/>
    </location>
</feature>
<feature type="compositionally biased region" description="Low complexity" evidence="1">
    <location>
        <begin position="362"/>
        <end position="388"/>
    </location>
</feature>
<evidence type="ECO:0000313" key="2">
    <source>
        <dbReference type="EMBL" id="GAC95938.1"/>
    </source>
</evidence>
<dbReference type="STRING" id="1305764.R9P3C4"/>
<feature type="compositionally biased region" description="Acidic residues" evidence="1">
    <location>
        <begin position="776"/>
        <end position="791"/>
    </location>
</feature>
<feature type="compositionally biased region" description="Polar residues" evidence="1">
    <location>
        <begin position="663"/>
        <end position="675"/>
    </location>
</feature>
<organism evidence="2 3">
    <name type="scientific">Pseudozyma hubeiensis (strain SY62)</name>
    <name type="common">Yeast</name>
    <dbReference type="NCBI Taxonomy" id="1305764"/>
    <lineage>
        <taxon>Eukaryota</taxon>
        <taxon>Fungi</taxon>
        <taxon>Dikarya</taxon>
        <taxon>Basidiomycota</taxon>
        <taxon>Ustilaginomycotina</taxon>
        <taxon>Ustilaginomycetes</taxon>
        <taxon>Ustilaginales</taxon>
        <taxon>Ustilaginaceae</taxon>
        <taxon>Pseudozyma</taxon>
    </lineage>
</organism>
<feature type="compositionally biased region" description="Low complexity" evidence="1">
    <location>
        <begin position="807"/>
        <end position="824"/>
    </location>
</feature>
<feature type="compositionally biased region" description="Low complexity" evidence="1">
    <location>
        <begin position="1699"/>
        <end position="1727"/>
    </location>
</feature>
<feature type="compositionally biased region" description="Acidic residues" evidence="1">
    <location>
        <begin position="677"/>
        <end position="687"/>
    </location>
</feature>
<feature type="region of interest" description="Disordered" evidence="1">
    <location>
        <begin position="96"/>
        <end position="708"/>
    </location>
</feature>
<keyword evidence="3" id="KW-1185">Reference proteome</keyword>
<feature type="compositionally biased region" description="Low complexity" evidence="1">
    <location>
        <begin position="1824"/>
        <end position="1835"/>
    </location>
</feature>
<feature type="region of interest" description="Disordered" evidence="1">
    <location>
        <begin position="1203"/>
        <end position="1227"/>
    </location>
</feature>